<accession>A0A7M7HAF9</accession>
<dbReference type="SMART" id="SM00274">
    <property type="entry name" value="FOLN"/>
    <property type="match status" value="2"/>
</dbReference>
<dbReference type="Proteomes" id="UP000002358">
    <property type="component" value="Chromosome 3"/>
</dbReference>
<feature type="domain" description="Follistatin-like" evidence="3">
    <location>
        <begin position="85"/>
        <end position="118"/>
    </location>
</feature>
<feature type="region of interest" description="Disordered" evidence="1">
    <location>
        <begin position="1042"/>
        <end position="1109"/>
    </location>
</feature>
<feature type="domain" description="Follistatin-like" evidence="3">
    <location>
        <begin position="129"/>
        <end position="154"/>
    </location>
</feature>
<keyword evidence="2" id="KW-0732">Signal</keyword>
<dbReference type="InParanoid" id="A0A7M7HAF9"/>
<evidence type="ECO:0000313" key="4">
    <source>
        <dbReference type="EnsemblMetazoa" id="XP_008216649"/>
    </source>
</evidence>
<dbReference type="EnsemblMetazoa" id="XM_008218427">
    <property type="protein sequence ID" value="XP_008216649"/>
    <property type="gene ID" value="LOC103317943"/>
</dbReference>
<proteinExistence type="predicted"/>
<protein>
    <recommendedName>
        <fullName evidence="3">Follistatin-like domain-containing protein</fullName>
    </recommendedName>
</protein>
<dbReference type="OrthoDB" id="7700285at2759"/>
<feature type="compositionally biased region" description="Polar residues" evidence="1">
    <location>
        <begin position="919"/>
        <end position="929"/>
    </location>
</feature>
<feature type="compositionally biased region" description="Polar residues" evidence="1">
    <location>
        <begin position="1053"/>
        <end position="1063"/>
    </location>
</feature>
<evidence type="ECO:0000313" key="5">
    <source>
        <dbReference type="Proteomes" id="UP000002358"/>
    </source>
</evidence>
<dbReference type="InterPro" id="IPR003645">
    <property type="entry name" value="Fol_N"/>
</dbReference>
<evidence type="ECO:0000256" key="1">
    <source>
        <dbReference type="SAM" id="MobiDB-lite"/>
    </source>
</evidence>
<evidence type="ECO:0000259" key="3">
    <source>
        <dbReference type="SMART" id="SM00274"/>
    </source>
</evidence>
<organism evidence="4 5">
    <name type="scientific">Nasonia vitripennis</name>
    <name type="common">Parasitic wasp</name>
    <dbReference type="NCBI Taxonomy" id="7425"/>
    <lineage>
        <taxon>Eukaryota</taxon>
        <taxon>Metazoa</taxon>
        <taxon>Ecdysozoa</taxon>
        <taxon>Arthropoda</taxon>
        <taxon>Hexapoda</taxon>
        <taxon>Insecta</taxon>
        <taxon>Pterygota</taxon>
        <taxon>Neoptera</taxon>
        <taxon>Endopterygota</taxon>
        <taxon>Hymenoptera</taxon>
        <taxon>Apocrita</taxon>
        <taxon>Proctotrupomorpha</taxon>
        <taxon>Chalcidoidea</taxon>
        <taxon>Pteromalidae</taxon>
        <taxon>Pteromalinae</taxon>
        <taxon>Nasonia</taxon>
    </lineage>
</organism>
<feature type="region of interest" description="Disordered" evidence="1">
    <location>
        <begin position="405"/>
        <end position="456"/>
    </location>
</feature>
<sequence>MHRKSLPALDTTKLLLLLVFVFSGTRFPAENPYAAGADVEKGCDELICKLGEQCVSRTFWCSKLPCPSMSYCSKSRKESLRGPESCGSVQCPSGYKCTVRVRDCRWNENCKDRAARCISEREFQKTPTSCTDVVCPKGHRCVLRETHCHRPPCKLTKSCARMGDMDAWFEKCKRLGCQSEHDCFLRRPPEKCAIAPCSHVPDCLSTIDFSDEEQCRGWICPANLECRVESSCDNCPLVRSCYEPLTRRVNSSQPIDILSARTTLADLEREVFLEERRKLLTLLKPTSASNFTKLTGPDENFRDIEATQVSMSYKNRDYSTGKSKRVTAMPNMRSTSSGYSPWLTYLKRKAGAEAVQYWIEKAKNNEEYEEFSEWLESVAGLLEPETYRLWLRELEQLPEFQSWISPRNLPAHRPPVSQPRLPTADDEDGQDDEDYQRRRSEQDDIGDARGTFPGSIGRQAKNLFYADNSFVSRLAEPDSNSDRHRQTFAEKQAVSPIIAAHPHVPESQRQQQHREASNFNFNEARRFDATAPAPFPYLEVARPAELLGRRQQQQQLALSRGAQERKFSDTVKNSWKSWQSYYQLNPPPPNLPGFPAQTATVGPYYFSNYTSRGNFSIDSGPTSTMQQQPPQIFFPSGQIGFGKAIADSDENRSPELRRSSDSTLRRVKLDGNFPRASNTLSERDKLPVGLDSMIDQIAGLQRLGQSKPNVIKLDPSQPVSQLLLSSGSDEDENPPNLLIYFPPPLNFFIYYSTNNHNQNASANTLAESDLPTKNNKRIIPFDSSSLNSTGMRESSGNQSGSDGDVKSGLEPANKTAKHDKHKELEYIRKIIKELLDYWDEQEKTLESTIAGEKNENDSVPTHEAKLANEADAKPTFSTFLEWLSKNTTLLDQRPRKKKPPSFDEPDEHPKTNEGPAHQKLSSNDPTSGDSKIRILVDIDKNPEMMKALFSRNRTDYKNESDSHEYQVIVNLNDFVDPKEEELITRRLLNIASSQFHRNLTNDQKMPKILWVFPVYEDEDNHTVIDQINKINKVTTLEDVEAPITRTGEKNEPQVVTKTSNDPQIVTKPKEKNETQPSSQTSDYDAVEDDYDNGTNDDYDEKGLYDEAED</sequence>
<feature type="region of interest" description="Disordered" evidence="1">
    <location>
        <begin position="890"/>
        <end position="931"/>
    </location>
</feature>
<feature type="compositionally biased region" description="Basic and acidic residues" evidence="1">
    <location>
        <begin position="649"/>
        <end position="663"/>
    </location>
</feature>
<feature type="region of interest" description="Disordered" evidence="1">
    <location>
        <begin position="766"/>
        <end position="820"/>
    </location>
</feature>
<feature type="compositionally biased region" description="Basic and acidic residues" evidence="1">
    <location>
        <begin position="1100"/>
        <end position="1109"/>
    </location>
</feature>
<gene>
    <name evidence="4" type="primary">103317943</name>
</gene>
<dbReference type="KEGG" id="nvi:103317943"/>
<feature type="compositionally biased region" description="Polar residues" evidence="1">
    <location>
        <begin position="782"/>
        <end position="801"/>
    </location>
</feature>
<name>A0A7M7HAF9_NASVI</name>
<dbReference type="AlphaFoldDB" id="A0A7M7HAF9"/>
<feature type="compositionally biased region" description="Acidic residues" evidence="1">
    <location>
        <begin position="1084"/>
        <end position="1099"/>
    </location>
</feature>
<reference evidence="4" key="1">
    <citation type="submission" date="2021-01" db="UniProtKB">
        <authorList>
            <consortium name="EnsemblMetazoa"/>
        </authorList>
    </citation>
    <scope>IDENTIFICATION</scope>
</reference>
<feature type="compositionally biased region" description="Acidic residues" evidence="1">
    <location>
        <begin position="424"/>
        <end position="434"/>
    </location>
</feature>
<keyword evidence="5" id="KW-1185">Reference proteome</keyword>
<feature type="signal peptide" evidence="2">
    <location>
        <begin position="1"/>
        <end position="29"/>
    </location>
</feature>
<feature type="region of interest" description="Disordered" evidence="1">
    <location>
        <begin position="643"/>
        <end position="663"/>
    </location>
</feature>
<evidence type="ECO:0000256" key="2">
    <source>
        <dbReference type="SAM" id="SignalP"/>
    </source>
</evidence>
<feature type="chain" id="PRO_5029588406" description="Follistatin-like domain-containing protein" evidence="2">
    <location>
        <begin position="30"/>
        <end position="1109"/>
    </location>
</feature>